<dbReference type="OrthoDB" id="10362413at2759"/>
<sequence>MPRRPSPIRRRVQTFIKRLSGGSFHASDNGVDEEENPFADPVNPFADPPTITELVEAELVVFTHIVTDLYNRPHHTTVPDLTAELDLRLDLLKRGGKSKDRIAKMLRKEMVGSGLRARIDVQRHRFKDANDRDLVLRLETLFNKYFYYELEESRGSVTQEVELVTAAPWFEILCDAGRMLIILYHSKSVAMAMYSHSDILDHKKNNMYMDHKNVFIYIGCITSAR</sequence>
<name>A0A3N4KFG4_9PEZI</name>
<protein>
    <submittedName>
        <fullName evidence="1">Uncharacterized protein</fullName>
    </submittedName>
</protein>
<evidence type="ECO:0000313" key="1">
    <source>
        <dbReference type="EMBL" id="RPB09230.1"/>
    </source>
</evidence>
<gene>
    <name evidence="1" type="ORF">P167DRAFT_548298</name>
</gene>
<dbReference type="AlphaFoldDB" id="A0A3N4KFG4"/>
<accession>A0A3N4KFG4</accession>
<keyword evidence="2" id="KW-1185">Reference proteome</keyword>
<reference evidence="1 2" key="1">
    <citation type="journal article" date="2018" name="Nat. Ecol. Evol.">
        <title>Pezizomycetes genomes reveal the molecular basis of ectomycorrhizal truffle lifestyle.</title>
        <authorList>
            <person name="Murat C."/>
            <person name="Payen T."/>
            <person name="Noel B."/>
            <person name="Kuo A."/>
            <person name="Morin E."/>
            <person name="Chen J."/>
            <person name="Kohler A."/>
            <person name="Krizsan K."/>
            <person name="Balestrini R."/>
            <person name="Da Silva C."/>
            <person name="Montanini B."/>
            <person name="Hainaut M."/>
            <person name="Levati E."/>
            <person name="Barry K.W."/>
            <person name="Belfiori B."/>
            <person name="Cichocki N."/>
            <person name="Clum A."/>
            <person name="Dockter R.B."/>
            <person name="Fauchery L."/>
            <person name="Guy J."/>
            <person name="Iotti M."/>
            <person name="Le Tacon F."/>
            <person name="Lindquist E.A."/>
            <person name="Lipzen A."/>
            <person name="Malagnac F."/>
            <person name="Mello A."/>
            <person name="Molinier V."/>
            <person name="Miyauchi S."/>
            <person name="Poulain J."/>
            <person name="Riccioni C."/>
            <person name="Rubini A."/>
            <person name="Sitrit Y."/>
            <person name="Splivallo R."/>
            <person name="Traeger S."/>
            <person name="Wang M."/>
            <person name="Zifcakova L."/>
            <person name="Wipf D."/>
            <person name="Zambonelli A."/>
            <person name="Paolocci F."/>
            <person name="Nowrousian M."/>
            <person name="Ottonello S."/>
            <person name="Baldrian P."/>
            <person name="Spatafora J.W."/>
            <person name="Henrissat B."/>
            <person name="Nagy L.G."/>
            <person name="Aury J.M."/>
            <person name="Wincker P."/>
            <person name="Grigoriev I.V."/>
            <person name="Bonfante P."/>
            <person name="Martin F.M."/>
        </authorList>
    </citation>
    <scope>NUCLEOTIDE SEQUENCE [LARGE SCALE GENOMIC DNA]</scope>
    <source>
        <strain evidence="1 2">CCBAS932</strain>
    </source>
</reference>
<organism evidence="1 2">
    <name type="scientific">Morchella conica CCBAS932</name>
    <dbReference type="NCBI Taxonomy" id="1392247"/>
    <lineage>
        <taxon>Eukaryota</taxon>
        <taxon>Fungi</taxon>
        <taxon>Dikarya</taxon>
        <taxon>Ascomycota</taxon>
        <taxon>Pezizomycotina</taxon>
        <taxon>Pezizomycetes</taxon>
        <taxon>Pezizales</taxon>
        <taxon>Morchellaceae</taxon>
        <taxon>Morchella</taxon>
    </lineage>
</organism>
<evidence type="ECO:0000313" key="2">
    <source>
        <dbReference type="Proteomes" id="UP000277580"/>
    </source>
</evidence>
<dbReference type="EMBL" id="ML119154">
    <property type="protein sequence ID" value="RPB09230.1"/>
    <property type="molecule type" value="Genomic_DNA"/>
</dbReference>
<dbReference type="Proteomes" id="UP000277580">
    <property type="component" value="Unassembled WGS sequence"/>
</dbReference>
<dbReference type="InParanoid" id="A0A3N4KFG4"/>
<proteinExistence type="predicted"/>